<accession>A0A382HZJ9</accession>
<evidence type="ECO:0000256" key="1">
    <source>
        <dbReference type="SAM" id="Phobius"/>
    </source>
</evidence>
<keyword evidence="1" id="KW-1133">Transmembrane helix</keyword>
<dbReference type="EMBL" id="UINC01064140">
    <property type="protein sequence ID" value="SVB92509.1"/>
    <property type="molecule type" value="Genomic_DNA"/>
</dbReference>
<proteinExistence type="predicted"/>
<sequence length="67" mass="7908">MSQKILIIISFICPIIAVFIFVSDHFGWVDYHNFDRLLCIFFFGLAFFIGKKWMTPMIGKEKDKDTI</sequence>
<dbReference type="AlphaFoldDB" id="A0A382HZJ9"/>
<gene>
    <name evidence="2" type="ORF">METZ01_LOCUS245363</name>
</gene>
<keyword evidence="1" id="KW-0812">Transmembrane</keyword>
<evidence type="ECO:0000313" key="2">
    <source>
        <dbReference type="EMBL" id="SVB92509.1"/>
    </source>
</evidence>
<reference evidence="2" key="1">
    <citation type="submission" date="2018-05" db="EMBL/GenBank/DDBJ databases">
        <authorList>
            <person name="Lanie J.A."/>
            <person name="Ng W.-L."/>
            <person name="Kazmierczak K.M."/>
            <person name="Andrzejewski T.M."/>
            <person name="Davidsen T.M."/>
            <person name="Wayne K.J."/>
            <person name="Tettelin H."/>
            <person name="Glass J.I."/>
            <person name="Rusch D."/>
            <person name="Podicherti R."/>
            <person name="Tsui H.-C.T."/>
            <person name="Winkler M.E."/>
        </authorList>
    </citation>
    <scope>NUCLEOTIDE SEQUENCE</scope>
</reference>
<protein>
    <submittedName>
        <fullName evidence="2">Uncharacterized protein</fullName>
    </submittedName>
</protein>
<feature type="transmembrane region" description="Helical" evidence="1">
    <location>
        <begin position="5"/>
        <end position="22"/>
    </location>
</feature>
<organism evidence="2">
    <name type="scientific">marine metagenome</name>
    <dbReference type="NCBI Taxonomy" id="408172"/>
    <lineage>
        <taxon>unclassified sequences</taxon>
        <taxon>metagenomes</taxon>
        <taxon>ecological metagenomes</taxon>
    </lineage>
</organism>
<keyword evidence="1" id="KW-0472">Membrane</keyword>
<name>A0A382HZJ9_9ZZZZ</name>
<feature type="transmembrane region" description="Helical" evidence="1">
    <location>
        <begin position="34"/>
        <end position="50"/>
    </location>
</feature>